<dbReference type="Pfam" id="PF13525">
    <property type="entry name" value="YfiO"/>
    <property type="match status" value="1"/>
</dbReference>
<keyword evidence="7" id="KW-1185">Reference proteome</keyword>
<dbReference type="InterPro" id="IPR011990">
    <property type="entry name" value="TPR-like_helical_dom_sf"/>
</dbReference>
<evidence type="ECO:0000256" key="4">
    <source>
        <dbReference type="SAM" id="SignalP"/>
    </source>
</evidence>
<reference evidence="6 7" key="1">
    <citation type="submission" date="2016-11" db="EMBL/GenBank/DDBJ databases">
        <title>Trade-off between light-utilization and light-protection in marine flavobacteria.</title>
        <authorList>
            <person name="Kumagai Y."/>
        </authorList>
    </citation>
    <scope>NUCLEOTIDE SEQUENCE [LARGE SCALE GENOMIC DNA]</scope>
    <source>
        <strain evidence="6 7">JCM 13191</strain>
    </source>
</reference>
<sequence>MKRLTNKYLLFSIIAALTFACSPYQKALKSEDTMLKVRMIDTLMKKEKYGKAIALFDQVKNKYRGTDSAPDMALKYAEALYKDRTYILSANQYERFTTSHPRHPKRDMALFMAAKSHYQMSEVYSKDQRDTKIALAKLQDYINVYPDGEYVKEANVLVDELRTKLDKKAFEIARNYHHRERYIAAIESFENFILDHPGSTYQDDAHFYILDSQFEYGINSVATLVPERLELAKNYYNTFARRFPNSEYMEDANEILEKIEAYKPETEL</sequence>
<evidence type="ECO:0000256" key="3">
    <source>
        <dbReference type="ARBA" id="ARBA00023237"/>
    </source>
</evidence>
<dbReference type="EMBL" id="CP019344">
    <property type="protein sequence ID" value="ARN77831.1"/>
    <property type="molecule type" value="Genomic_DNA"/>
</dbReference>
<dbReference type="AlphaFoldDB" id="A0A1W6MJP9"/>
<accession>A0A1W6MJP9</accession>
<dbReference type="NCBIfam" id="TIGR03302">
    <property type="entry name" value="OM_YfiO"/>
    <property type="match status" value="1"/>
</dbReference>
<dbReference type="STRING" id="331648.BST97_07350"/>
<dbReference type="OrthoDB" id="9770761at2"/>
<evidence type="ECO:0000313" key="7">
    <source>
        <dbReference type="Proteomes" id="UP000193431"/>
    </source>
</evidence>
<protein>
    <submittedName>
        <fullName evidence="6">Outer membrane protein assembly factor BamD</fullName>
    </submittedName>
</protein>
<feature type="domain" description="Outer membrane lipoprotein BamD-like" evidence="5">
    <location>
        <begin position="44"/>
        <end position="222"/>
    </location>
</feature>
<dbReference type="InterPro" id="IPR039565">
    <property type="entry name" value="BamD-like"/>
</dbReference>
<name>A0A1W6MJP9_9FLAO</name>
<dbReference type="RefSeq" id="WP_085766629.1">
    <property type="nucleotide sequence ID" value="NZ_CP019344.1"/>
</dbReference>
<dbReference type="Gene3D" id="1.25.40.10">
    <property type="entry name" value="Tetratricopeptide repeat domain"/>
    <property type="match status" value="1"/>
</dbReference>
<dbReference type="InterPro" id="IPR017689">
    <property type="entry name" value="BamD"/>
</dbReference>
<dbReference type="PROSITE" id="PS51257">
    <property type="entry name" value="PROKAR_LIPOPROTEIN"/>
    <property type="match status" value="1"/>
</dbReference>
<gene>
    <name evidence="6" type="ORF">BST97_07350</name>
</gene>
<keyword evidence="2" id="KW-0472">Membrane</keyword>
<dbReference type="Proteomes" id="UP000193431">
    <property type="component" value="Chromosome"/>
</dbReference>
<proteinExistence type="predicted"/>
<evidence type="ECO:0000256" key="1">
    <source>
        <dbReference type="ARBA" id="ARBA00022729"/>
    </source>
</evidence>
<evidence type="ECO:0000313" key="6">
    <source>
        <dbReference type="EMBL" id="ARN77831.1"/>
    </source>
</evidence>
<feature type="chain" id="PRO_5013094435" evidence="4">
    <location>
        <begin position="28"/>
        <end position="268"/>
    </location>
</feature>
<keyword evidence="3" id="KW-0998">Cell outer membrane</keyword>
<keyword evidence="1 4" id="KW-0732">Signal</keyword>
<organism evidence="6 7">
    <name type="scientific">Nonlabens spongiae</name>
    <dbReference type="NCBI Taxonomy" id="331648"/>
    <lineage>
        <taxon>Bacteria</taxon>
        <taxon>Pseudomonadati</taxon>
        <taxon>Bacteroidota</taxon>
        <taxon>Flavobacteriia</taxon>
        <taxon>Flavobacteriales</taxon>
        <taxon>Flavobacteriaceae</taxon>
        <taxon>Nonlabens</taxon>
    </lineage>
</organism>
<evidence type="ECO:0000259" key="5">
    <source>
        <dbReference type="Pfam" id="PF13525"/>
    </source>
</evidence>
<evidence type="ECO:0000256" key="2">
    <source>
        <dbReference type="ARBA" id="ARBA00023136"/>
    </source>
</evidence>
<feature type="signal peptide" evidence="4">
    <location>
        <begin position="1"/>
        <end position="27"/>
    </location>
</feature>